<accession>A0AAD8VNJ1</accession>
<evidence type="ECO:0000313" key="15">
    <source>
        <dbReference type="EMBL" id="KAK1613249.1"/>
    </source>
</evidence>
<keyword evidence="2" id="KW-0723">Serine/threonine-protein kinase</keyword>
<dbReference type="CDD" id="cd00200">
    <property type="entry name" value="WD40"/>
    <property type="match status" value="1"/>
</dbReference>
<dbReference type="SMART" id="SM00320">
    <property type="entry name" value="WD40"/>
    <property type="match status" value="6"/>
</dbReference>
<evidence type="ECO:0000256" key="4">
    <source>
        <dbReference type="ARBA" id="ARBA00022679"/>
    </source>
</evidence>
<name>A0AAD8VNJ1_LOLMU</name>
<dbReference type="Pfam" id="PF00635">
    <property type="entry name" value="Motile_Sperm"/>
    <property type="match status" value="1"/>
</dbReference>
<dbReference type="InterPro" id="IPR036322">
    <property type="entry name" value="WD40_repeat_dom_sf"/>
</dbReference>
<feature type="domain" description="Protein kinase" evidence="13">
    <location>
        <begin position="34"/>
        <end position="332"/>
    </location>
</feature>
<dbReference type="Gene3D" id="2.130.10.10">
    <property type="entry name" value="YVTN repeat-like/Quinoprotein amine dehydrogenase"/>
    <property type="match status" value="1"/>
</dbReference>
<dbReference type="InterPro" id="IPR008271">
    <property type="entry name" value="Ser/Thr_kinase_AS"/>
</dbReference>
<evidence type="ECO:0000256" key="9">
    <source>
        <dbReference type="ARBA" id="ARBA00047899"/>
    </source>
</evidence>
<feature type="repeat" description="WD" evidence="11">
    <location>
        <begin position="699"/>
        <end position="731"/>
    </location>
</feature>
<evidence type="ECO:0000256" key="3">
    <source>
        <dbReference type="ARBA" id="ARBA00022574"/>
    </source>
</evidence>
<dbReference type="PROSITE" id="PS00678">
    <property type="entry name" value="WD_REPEATS_1"/>
    <property type="match status" value="1"/>
</dbReference>
<dbReference type="SMART" id="SM00220">
    <property type="entry name" value="S_TKc"/>
    <property type="match status" value="1"/>
</dbReference>
<dbReference type="GO" id="GO:0004674">
    <property type="term" value="F:protein serine/threonine kinase activity"/>
    <property type="evidence" value="ECO:0007669"/>
    <property type="project" value="UniProtKB-KW"/>
</dbReference>
<evidence type="ECO:0000256" key="10">
    <source>
        <dbReference type="ARBA" id="ARBA00048679"/>
    </source>
</evidence>
<sequence length="795" mass="90301">MTSSYEELEKKLEDSNATPMSLPLQFLKTITCDFSTDSELGRGGFGVVYKGVLRSGKIIAVKKLLDLHLVDDKSFQNEVSSLMEMRHQHVVRLIGYCAESSWENIKQPNGDFIWAEIPKRLLCFEYVCNQSLGKYISVPTDESSVLEWNMRFRIIKGICNGLNFLHEECRMVHLDLKPENILMDVKMKPKIADFGLSRIFGDQQSQIFTINSFGSRGYIAPEYLIQGLISKKADIFSLGVIIIEIITGSKDYPYFQLDSPQSIATSCQHFTEEVLGSWRCEFKFTEKCKSALYNQQVHQCIAIALKCVDPVMEKRPTTKDIIQVLNISDQVIPCFGALLDIYPLQLLFRFEPNKLIPCSLDLTNNTDKNVAFVLMENSNDRSCFLCLPVSGIVAPRSTYILVVRMSQHNELPQERKVNLILQASACDKLIHMDGDLCIKYFQKAEEELGKYVHKMTLKGLCALPGETIFEHSIPRSVKVISMEERDFIYTIDVNQTEPQIITSHLFGHVRIWNYDTQKPMGSIEIPRGHAACSSRWVALKGWFLLGTVDGFIHVFNYRKKMQNITSLKVCGGAVNSLAIHPTRPYVLSACPTGIKLWDWHNHWFAWKCMQTFEEHTKDVRAVVFNPEDYNSFASASNDGTIKLWSLHSTKSDYTLLGHSETVRCLDFFTRIDGQQYLISGSYDRTAKIWDMQKKKCVRTLPHRSGVCCVLPHPTLPLLVTGTADGDVFLWSSTNFRLKRIFHIRGLSRVHGLAYLMESGRVVVAHKKGVSVIEIRDDEEIVSSEGSAVNSKLATD</sequence>
<dbReference type="EMBL" id="JAUUTY010000007">
    <property type="protein sequence ID" value="KAK1613249.1"/>
    <property type="molecule type" value="Genomic_DNA"/>
</dbReference>
<dbReference type="SUPFAM" id="SSF50978">
    <property type="entry name" value="WD40 repeat-like"/>
    <property type="match status" value="1"/>
</dbReference>
<dbReference type="Pfam" id="PF00069">
    <property type="entry name" value="Pkinase"/>
    <property type="match status" value="1"/>
</dbReference>
<dbReference type="Gene3D" id="3.30.200.20">
    <property type="entry name" value="Phosphorylase Kinase, domain 1"/>
    <property type="match status" value="1"/>
</dbReference>
<gene>
    <name evidence="15" type="ORF">QYE76_036922</name>
</gene>
<dbReference type="InterPro" id="IPR013783">
    <property type="entry name" value="Ig-like_fold"/>
</dbReference>
<dbReference type="PRINTS" id="PR00320">
    <property type="entry name" value="GPROTEINBRPT"/>
</dbReference>
<dbReference type="PROSITE" id="PS50011">
    <property type="entry name" value="PROTEIN_KINASE_DOM"/>
    <property type="match status" value="1"/>
</dbReference>
<comment type="catalytic activity">
    <reaction evidence="10">
        <text>L-seryl-[protein] + ATP = O-phospho-L-seryl-[protein] + ADP + H(+)</text>
        <dbReference type="Rhea" id="RHEA:17989"/>
        <dbReference type="Rhea" id="RHEA-COMP:9863"/>
        <dbReference type="Rhea" id="RHEA-COMP:11604"/>
        <dbReference type="ChEBI" id="CHEBI:15378"/>
        <dbReference type="ChEBI" id="CHEBI:29999"/>
        <dbReference type="ChEBI" id="CHEBI:30616"/>
        <dbReference type="ChEBI" id="CHEBI:83421"/>
        <dbReference type="ChEBI" id="CHEBI:456216"/>
        <dbReference type="EC" id="2.7.11.1"/>
    </reaction>
</comment>
<evidence type="ECO:0000259" key="13">
    <source>
        <dbReference type="PROSITE" id="PS50011"/>
    </source>
</evidence>
<reference evidence="15" key="1">
    <citation type="submission" date="2023-07" db="EMBL/GenBank/DDBJ databases">
        <title>A chromosome-level genome assembly of Lolium multiflorum.</title>
        <authorList>
            <person name="Chen Y."/>
            <person name="Copetti D."/>
            <person name="Kolliker R."/>
            <person name="Studer B."/>
        </authorList>
    </citation>
    <scope>NUCLEOTIDE SEQUENCE</scope>
    <source>
        <strain evidence="15">02402/16</strain>
        <tissue evidence="15">Leaf</tissue>
    </source>
</reference>
<dbReference type="InterPro" id="IPR017441">
    <property type="entry name" value="Protein_kinase_ATP_BS"/>
</dbReference>
<evidence type="ECO:0000256" key="7">
    <source>
        <dbReference type="ARBA" id="ARBA00022777"/>
    </source>
</evidence>
<dbReference type="PROSITE" id="PS50294">
    <property type="entry name" value="WD_REPEATS_REGION"/>
    <property type="match status" value="2"/>
</dbReference>
<feature type="domain" description="MSP" evidence="14">
    <location>
        <begin position="338"/>
        <end position="458"/>
    </location>
</feature>
<dbReference type="PROSITE" id="PS50082">
    <property type="entry name" value="WD_REPEATS_2"/>
    <property type="match status" value="3"/>
</dbReference>
<dbReference type="EC" id="2.7.11.1" evidence="1"/>
<keyword evidence="7" id="KW-0418">Kinase</keyword>
<evidence type="ECO:0000313" key="16">
    <source>
        <dbReference type="Proteomes" id="UP001231189"/>
    </source>
</evidence>
<dbReference type="PROSITE" id="PS00108">
    <property type="entry name" value="PROTEIN_KINASE_ST"/>
    <property type="match status" value="1"/>
</dbReference>
<dbReference type="GO" id="GO:0005524">
    <property type="term" value="F:ATP binding"/>
    <property type="evidence" value="ECO:0007669"/>
    <property type="project" value="UniProtKB-UniRule"/>
</dbReference>
<dbReference type="InterPro" id="IPR000719">
    <property type="entry name" value="Prot_kinase_dom"/>
</dbReference>
<dbReference type="InterPro" id="IPR020472">
    <property type="entry name" value="WD40_PAC1"/>
</dbReference>
<feature type="repeat" description="WD" evidence="11">
    <location>
        <begin position="612"/>
        <end position="654"/>
    </location>
</feature>
<evidence type="ECO:0000256" key="6">
    <source>
        <dbReference type="ARBA" id="ARBA00022741"/>
    </source>
</evidence>
<keyword evidence="6 12" id="KW-0547">Nucleotide-binding</keyword>
<dbReference type="InterPro" id="IPR019775">
    <property type="entry name" value="WD40_repeat_CS"/>
</dbReference>
<comment type="caution">
    <text evidence="15">The sequence shown here is derived from an EMBL/GenBank/DDBJ whole genome shotgun (WGS) entry which is preliminary data.</text>
</comment>
<dbReference type="PROSITE" id="PS00107">
    <property type="entry name" value="PROTEIN_KINASE_ATP"/>
    <property type="match status" value="1"/>
</dbReference>
<protein>
    <recommendedName>
        <fullName evidence="1">non-specific serine/threonine protein kinase</fullName>
        <ecNumber evidence="1">2.7.11.1</ecNumber>
    </recommendedName>
</protein>
<dbReference type="InterPro" id="IPR011009">
    <property type="entry name" value="Kinase-like_dom_sf"/>
</dbReference>
<feature type="binding site" evidence="12">
    <location>
        <position position="63"/>
    </location>
    <ligand>
        <name>ATP</name>
        <dbReference type="ChEBI" id="CHEBI:30616"/>
    </ligand>
</feature>
<feature type="repeat" description="WD" evidence="11">
    <location>
        <begin position="655"/>
        <end position="699"/>
    </location>
</feature>
<dbReference type="InterPro" id="IPR000535">
    <property type="entry name" value="MSP_dom"/>
</dbReference>
<evidence type="ECO:0000259" key="14">
    <source>
        <dbReference type="PROSITE" id="PS50202"/>
    </source>
</evidence>
<dbReference type="Gene3D" id="1.10.510.10">
    <property type="entry name" value="Transferase(Phosphotransferase) domain 1"/>
    <property type="match status" value="1"/>
</dbReference>
<dbReference type="PANTHER" id="PTHR45707">
    <property type="entry name" value="C2 CALCIUM/LIPID-BINDING PLANT PHOSPHORIBOSYLTRANSFERASE FAMILY PROTEIN"/>
    <property type="match status" value="1"/>
</dbReference>
<keyword evidence="5" id="KW-0677">Repeat</keyword>
<evidence type="ECO:0000256" key="5">
    <source>
        <dbReference type="ARBA" id="ARBA00022737"/>
    </source>
</evidence>
<dbReference type="AlphaFoldDB" id="A0AAD8VNJ1"/>
<dbReference type="InterPro" id="IPR008962">
    <property type="entry name" value="PapD-like_sf"/>
</dbReference>
<keyword evidence="16" id="KW-1185">Reference proteome</keyword>
<dbReference type="PANTHER" id="PTHR45707:SF81">
    <property type="entry name" value="PROTEIN KINASE DOMAIN-CONTAINING PROTEIN"/>
    <property type="match status" value="1"/>
</dbReference>
<dbReference type="InterPro" id="IPR001680">
    <property type="entry name" value="WD40_rpt"/>
</dbReference>
<comment type="catalytic activity">
    <reaction evidence="9">
        <text>L-threonyl-[protein] + ATP = O-phospho-L-threonyl-[protein] + ADP + H(+)</text>
        <dbReference type="Rhea" id="RHEA:46608"/>
        <dbReference type="Rhea" id="RHEA-COMP:11060"/>
        <dbReference type="Rhea" id="RHEA-COMP:11605"/>
        <dbReference type="ChEBI" id="CHEBI:15378"/>
        <dbReference type="ChEBI" id="CHEBI:30013"/>
        <dbReference type="ChEBI" id="CHEBI:30616"/>
        <dbReference type="ChEBI" id="CHEBI:61977"/>
        <dbReference type="ChEBI" id="CHEBI:456216"/>
        <dbReference type="EC" id="2.7.11.1"/>
    </reaction>
</comment>
<dbReference type="FunFam" id="1.10.510.10:FF:001023">
    <property type="entry name" value="Os07g0541700 protein"/>
    <property type="match status" value="1"/>
</dbReference>
<evidence type="ECO:0000256" key="8">
    <source>
        <dbReference type="ARBA" id="ARBA00022840"/>
    </source>
</evidence>
<keyword evidence="3 11" id="KW-0853">WD repeat</keyword>
<evidence type="ECO:0000256" key="12">
    <source>
        <dbReference type="PROSITE-ProRule" id="PRU10141"/>
    </source>
</evidence>
<dbReference type="Proteomes" id="UP001231189">
    <property type="component" value="Unassembled WGS sequence"/>
</dbReference>
<dbReference type="Pfam" id="PF00400">
    <property type="entry name" value="WD40"/>
    <property type="match status" value="4"/>
</dbReference>
<dbReference type="PROSITE" id="PS50202">
    <property type="entry name" value="MSP"/>
    <property type="match status" value="1"/>
</dbReference>
<evidence type="ECO:0000256" key="1">
    <source>
        <dbReference type="ARBA" id="ARBA00012513"/>
    </source>
</evidence>
<proteinExistence type="predicted"/>
<evidence type="ECO:0000256" key="11">
    <source>
        <dbReference type="PROSITE-ProRule" id="PRU00221"/>
    </source>
</evidence>
<evidence type="ECO:0000256" key="2">
    <source>
        <dbReference type="ARBA" id="ARBA00022527"/>
    </source>
</evidence>
<dbReference type="Gene3D" id="2.60.40.10">
    <property type="entry name" value="Immunoglobulins"/>
    <property type="match status" value="1"/>
</dbReference>
<dbReference type="FunFam" id="3.30.200.20:FF:000465">
    <property type="entry name" value="Cysteine-rich receptor-like protein kinase 6"/>
    <property type="match status" value="1"/>
</dbReference>
<organism evidence="15 16">
    <name type="scientific">Lolium multiflorum</name>
    <name type="common">Italian ryegrass</name>
    <name type="synonym">Lolium perenne subsp. multiflorum</name>
    <dbReference type="NCBI Taxonomy" id="4521"/>
    <lineage>
        <taxon>Eukaryota</taxon>
        <taxon>Viridiplantae</taxon>
        <taxon>Streptophyta</taxon>
        <taxon>Embryophyta</taxon>
        <taxon>Tracheophyta</taxon>
        <taxon>Spermatophyta</taxon>
        <taxon>Magnoliopsida</taxon>
        <taxon>Liliopsida</taxon>
        <taxon>Poales</taxon>
        <taxon>Poaceae</taxon>
        <taxon>BOP clade</taxon>
        <taxon>Pooideae</taxon>
        <taxon>Poodae</taxon>
        <taxon>Poeae</taxon>
        <taxon>Poeae Chloroplast Group 2 (Poeae type)</taxon>
        <taxon>Loliodinae</taxon>
        <taxon>Loliinae</taxon>
        <taxon>Lolium</taxon>
    </lineage>
</organism>
<keyword evidence="4" id="KW-0808">Transferase</keyword>
<dbReference type="SUPFAM" id="SSF56112">
    <property type="entry name" value="Protein kinase-like (PK-like)"/>
    <property type="match status" value="1"/>
</dbReference>
<dbReference type="SUPFAM" id="SSF49354">
    <property type="entry name" value="PapD-like"/>
    <property type="match status" value="1"/>
</dbReference>
<dbReference type="InterPro" id="IPR015943">
    <property type="entry name" value="WD40/YVTN_repeat-like_dom_sf"/>
</dbReference>
<keyword evidence="8 12" id="KW-0067">ATP-binding</keyword>